<evidence type="ECO:0000256" key="3">
    <source>
        <dbReference type="ARBA" id="ARBA00022763"/>
    </source>
</evidence>
<evidence type="ECO:0000259" key="7">
    <source>
        <dbReference type="Pfam" id="PF04480"/>
    </source>
</evidence>
<keyword evidence="4" id="KW-0378">Hydrolase</keyword>
<evidence type="ECO:0000256" key="6">
    <source>
        <dbReference type="ARBA" id="ARBA00029466"/>
    </source>
</evidence>
<dbReference type="EMBL" id="AP021876">
    <property type="protein sequence ID" value="BBO80425.1"/>
    <property type="molecule type" value="Genomic_DNA"/>
</dbReference>
<keyword evidence="1" id="KW-0540">Nuclease</keyword>
<dbReference type="AlphaFoldDB" id="A0A5K7ZJM8"/>
<dbReference type="InterPro" id="IPR011335">
    <property type="entry name" value="Restrct_endonuc-II-like"/>
</dbReference>
<dbReference type="Gene3D" id="3.40.960.10">
    <property type="entry name" value="VSR Endonuclease"/>
    <property type="match status" value="1"/>
</dbReference>
<dbReference type="GO" id="GO:0016787">
    <property type="term" value="F:hydrolase activity"/>
    <property type="evidence" value="ECO:0007669"/>
    <property type="project" value="UniProtKB-KW"/>
</dbReference>
<dbReference type="InterPro" id="IPR007569">
    <property type="entry name" value="DUF559"/>
</dbReference>
<dbReference type="Proteomes" id="UP000425960">
    <property type="component" value="Chromosome"/>
</dbReference>
<dbReference type="CDD" id="cd00221">
    <property type="entry name" value="Vsr"/>
    <property type="match status" value="1"/>
</dbReference>
<evidence type="ECO:0000256" key="2">
    <source>
        <dbReference type="ARBA" id="ARBA00022759"/>
    </source>
</evidence>
<dbReference type="GO" id="GO:0004519">
    <property type="term" value="F:endonuclease activity"/>
    <property type="evidence" value="ECO:0007669"/>
    <property type="project" value="UniProtKB-KW"/>
</dbReference>
<dbReference type="KEGG" id="dov:DSCO28_09910"/>
<dbReference type="PIRSF" id="PIRSF018267">
    <property type="entry name" value="VSR_endonuc"/>
    <property type="match status" value="1"/>
</dbReference>
<reference evidence="8 9" key="1">
    <citation type="submission" date="2019-11" db="EMBL/GenBank/DDBJ databases">
        <title>Comparative genomics of hydrocarbon-degrading Desulfosarcina strains.</title>
        <authorList>
            <person name="Watanabe M."/>
            <person name="Kojima H."/>
            <person name="Fukui M."/>
        </authorList>
    </citation>
    <scope>NUCLEOTIDE SEQUENCE [LARGE SCALE GENOMIC DNA]</scope>
    <source>
        <strain evidence="8 9">28bB2T</strain>
    </source>
</reference>
<proteinExistence type="inferred from homology"/>
<evidence type="ECO:0000256" key="4">
    <source>
        <dbReference type="ARBA" id="ARBA00022801"/>
    </source>
</evidence>
<evidence type="ECO:0000256" key="5">
    <source>
        <dbReference type="ARBA" id="ARBA00023204"/>
    </source>
</evidence>
<dbReference type="NCBIfam" id="TIGR00632">
    <property type="entry name" value="vsr"/>
    <property type="match status" value="1"/>
</dbReference>
<evidence type="ECO:0000256" key="1">
    <source>
        <dbReference type="ARBA" id="ARBA00022722"/>
    </source>
</evidence>
<dbReference type="Pfam" id="PF03852">
    <property type="entry name" value="Vsr"/>
    <property type="match status" value="1"/>
</dbReference>
<evidence type="ECO:0000313" key="8">
    <source>
        <dbReference type="EMBL" id="BBO80425.1"/>
    </source>
</evidence>
<dbReference type="SUPFAM" id="SSF52980">
    <property type="entry name" value="Restriction endonuclease-like"/>
    <property type="match status" value="1"/>
</dbReference>
<dbReference type="Pfam" id="PF04480">
    <property type="entry name" value="DUF559"/>
    <property type="match status" value="1"/>
</dbReference>
<feature type="domain" description="DUF559" evidence="7">
    <location>
        <begin position="77"/>
        <end position="118"/>
    </location>
</feature>
<keyword evidence="3" id="KW-0227">DNA damage</keyword>
<accession>A0A5K7ZJM8</accession>
<protein>
    <submittedName>
        <fullName evidence="8">Very short patch repair endonuclease</fullName>
    </submittedName>
</protein>
<comment type="similarity">
    <text evidence="6">Belongs to the Vsr family.</text>
</comment>
<keyword evidence="2 8" id="KW-0255">Endonuclease</keyword>
<dbReference type="InterPro" id="IPR004603">
    <property type="entry name" value="DNA_mismatch_endonuc_vsr"/>
</dbReference>
<dbReference type="REBASE" id="363252">
    <property type="entry name" value="V.DovB2TORF9890P"/>
</dbReference>
<evidence type="ECO:0000313" key="9">
    <source>
        <dbReference type="Proteomes" id="UP000425960"/>
    </source>
</evidence>
<gene>
    <name evidence="8" type="ORF">DSCO28_09910</name>
</gene>
<sequence length="124" mass="14698">MSRIQGKNTKPELILRKALWACGMRYRLKSRLPGRPDLYFPGKKLAVFVDGCFWHGCPDHCQAPKTNHSFWQKKLSNNKERDKEVNLLLKNEGWRVLRFWEHEVKNDLDGCIERIAREFQSADR</sequence>
<keyword evidence="5" id="KW-0234">DNA repair</keyword>
<organism evidence="8 9">
    <name type="scientific">Desulfosarcina ovata subsp. sediminis</name>
    <dbReference type="NCBI Taxonomy" id="885957"/>
    <lineage>
        <taxon>Bacteria</taxon>
        <taxon>Pseudomonadati</taxon>
        <taxon>Thermodesulfobacteriota</taxon>
        <taxon>Desulfobacteria</taxon>
        <taxon>Desulfobacterales</taxon>
        <taxon>Desulfosarcinaceae</taxon>
        <taxon>Desulfosarcina</taxon>
    </lineage>
</organism>
<name>A0A5K7ZJM8_9BACT</name>
<dbReference type="GO" id="GO:0006298">
    <property type="term" value="P:mismatch repair"/>
    <property type="evidence" value="ECO:0007669"/>
    <property type="project" value="InterPro"/>
</dbReference>